<proteinExistence type="predicted"/>
<sequence>MDDDQHDDAERTAPPPPPDAGPRAEEVVADALERLGRGATEVAETMVGLGVLGVNRLQSLRRDLAARAEQARERQRPDA</sequence>
<evidence type="ECO:0000313" key="2">
    <source>
        <dbReference type="EMBL" id="QGG95814.1"/>
    </source>
</evidence>
<keyword evidence="3" id="KW-1185">Reference proteome</keyword>
<dbReference type="KEGG" id="atq:GH723_12285"/>
<accession>A0A5Q2RK05</accession>
<protein>
    <submittedName>
        <fullName evidence="2">Uncharacterized protein</fullName>
    </submittedName>
</protein>
<gene>
    <name evidence="2" type="ORF">GH723_12285</name>
</gene>
<name>A0A5Q2RK05_9ACTN</name>
<reference evidence="2 3" key="1">
    <citation type="submission" date="2019-11" db="EMBL/GenBank/DDBJ databases">
        <authorList>
            <person name="He Y."/>
        </authorList>
    </citation>
    <scope>NUCLEOTIDE SEQUENCE [LARGE SCALE GENOMIC DNA]</scope>
    <source>
        <strain evidence="2 3">SCSIO 58843</strain>
    </source>
</reference>
<evidence type="ECO:0000256" key="1">
    <source>
        <dbReference type="SAM" id="MobiDB-lite"/>
    </source>
</evidence>
<dbReference type="EMBL" id="CP045851">
    <property type="protein sequence ID" value="QGG95814.1"/>
    <property type="molecule type" value="Genomic_DNA"/>
</dbReference>
<evidence type="ECO:0000313" key="3">
    <source>
        <dbReference type="Proteomes" id="UP000334019"/>
    </source>
</evidence>
<organism evidence="2 3">
    <name type="scientific">Actinomarinicola tropica</name>
    <dbReference type="NCBI Taxonomy" id="2789776"/>
    <lineage>
        <taxon>Bacteria</taxon>
        <taxon>Bacillati</taxon>
        <taxon>Actinomycetota</taxon>
        <taxon>Acidimicrobiia</taxon>
        <taxon>Acidimicrobiales</taxon>
        <taxon>Iamiaceae</taxon>
        <taxon>Actinomarinicola</taxon>
    </lineage>
</organism>
<dbReference type="AlphaFoldDB" id="A0A5Q2RK05"/>
<feature type="region of interest" description="Disordered" evidence="1">
    <location>
        <begin position="1"/>
        <end position="23"/>
    </location>
</feature>
<dbReference type="Proteomes" id="UP000334019">
    <property type="component" value="Chromosome"/>
</dbReference>
<dbReference type="RefSeq" id="WP_153759920.1">
    <property type="nucleotide sequence ID" value="NZ_CP045851.1"/>
</dbReference>